<keyword evidence="1" id="KW-0472">Membrane</keyword>
<feature type="coiled-coil region" evidence="2">
    <location>
        <begin position="83"/>
        <end position="127"/>
    </location>
</feature>
<proteinExistence type="predicted"/>
<dbReference type="EMBL" id="WBVQ01000002">
    <property type="protein sequence ID" value="KAB2815568.1"/>
    <property type="molecule type" value="Genomic_DNA"/>
</dbReference>
<dbReference type="PROSITE" id="PS51123">
    <property type="entry name" value="OMPA_2"/>
    <property type="match status" value="1"/>
</dbReference>
<dbReference type="PANTHER" id="PTHR30329">
    <property type="entry name" value="STATOR ELEMENT OF FLAGELLAR MOTOR COMPLEX"/>
    <property type="match status" value="1"/>
</dbReference>
<dbReference type="Pfam" id="PF00691">
    <property type="entry name" value="OmpA"/>
    <property type="match status" value="1"/>
</dbReference>
<dbReference type="OrthoDB" id="9815217at2"/>
<evidence type="ECO:0000259" key="3">
    <source>
        <dbReference type="PROSITE" id="PS51123"/>
    </source>
</evidence>
<keyword evidence="2" id="KW-0175">Coiled coil</keyword>
<keyword evidence="5" id="KW-1185">Reference proteome</keyword>
<dbReference type="Proteomes" id="UP000484164">
    <property type="component" value="Unassembled WGS sequence"/>
</dbReference>
<evidence type="ECO:0000256" key="2">
    <source>
        <dbReference type="SAM" id="Coils"/>
    </source>
</evidence>
<name>A0A6L3ZDD6_9FLAO</name>
<gene>
    <name evidence="4" type="ORF">F8C82_07645</name>
</gene>
<dbReference type="RefSeq" id="WP_151692998.1">
    <property type="nucleotide sequence ID" value="NZ_BMGX01000001.1"/>
</dbReference>
<protein>
    <submittedName>
        <fullName evidence="4">OmpA family protein</fullName>
    </submittedName>
</protein>
<feature type="domain" description="OmpA-like" evidence="3">
    <location>
        <begin position="146"/>
        <end position="268"/>
    </location>
</feature>
<sequence>MRRIARTLGLVIFVGGLSSCVAKKEYEAVVADRDRLRSDSTKLRTDLSDCLQQQEGLLEQNKTISQQYQNERNIWDTEKEVLLTQLDQQGVELDEKNAALRERAERLQELQNRLDEQMEATRALRSAVANALVNFSSDELQVSIENGRVKVSLSENLLFPSASVDLDPKGVEALGKLAVVLKNNPDVDIMIVGYTDSLAIRTARFRNNWDLSVIRATTISSILQEKYGVSGSRLTAAGQSEFVPVATNDTEEGRALNRRTEIFLSPKLDVLMEALDEEEEAILEP</sequence>
<organism evidence="4 5">
    <name type="scientific">Phaeocystidibacter marisrubri</name>
    <dbReference type="NCBI Taxonomy" id="1577780"/>
    <lineage>
        <taxon>Bacteria</taxon>
        <taxon>Pseudomonadati</taxon>
        <taxon>Bacteroidota</taxon>
        <taxon>Flavobacteriia</taxon>
        <taxon>Flavobacteriales</taxon>
        <taxon>Phaeocystidibacteraceae</taxon>
        <taxon>Phaeocystidibacter</taxon>
    </lineage>
</organism>
<evidence type="ECO:0000313" key="4">
    <source>
        <dbReference type="EMBL" id="KAB2815568.1"/>
    </source>
</evidence>
<dbReference type="Gene3D" id="3.30.1330.60">
    <property type="entry name" value="OmpA-like domain"/>
    <property type="match status" value="1"/>
</dbReference>
<dbReference type="CDD" id="cd07185">
    <property type="entry name" value="OmpA_C-like"/>
    <property type="match status" value="1"/>
</dbReference>
<dbReference type="InterPro" id="IPR050330">
    <property type="entry name" value="Bact_OuterMem_StrucFunc"/>
</dbReference>
<dbReference type="InterPro" id="IPR006665">
    <property type="entry name" value="OmpA-like"/>
</dbReference>
<dbReference type="AlphaFoldDB" id="A0A6L3ZDD6"/>
<dbReference type="PANTHER" id="PTHR30329:SF21">
    <property type="entry name" value="LIPOPROTEIN YIAD-RELATED"/>
    <property type="match status" value="1"/>
</dbReference>
<accession>A0A6L3ZDD6</accession>
<dbReference type="InterPro" id="IPR036737">
    <property type="entry name" value="OmpA-like_sf"/>
</dbReference>
<reference evidence="4 5" key="1">
    <citation type="submission" date="2019-10" db="EMBL/GenBank/DDBJ databases">
        <title>Genome sequence of Phaeocystidibacter marisrubri JCM30614 (type strain).</title>
        <authorList>
            <person name="Bowman J.P."/>
        </authorList>
    </citation>
    <scope>NUCLEOTIDE SEQUENCE [LARGE SCALE GENOMIC DNA]</scope>
    <source>
        <strain evidence="4 5">JCM 30614</strain>
    </source>
</reference>
<dbReference type="SUPFAM" id="SSF103088">
    <property type="entry name" value="OmpA-like"/>
    <property type="match status" value="1"/>
</dbReference>
<evidence type="ECO:0000256" key="1">
    <source>
        <dbReference type="PROSITE-ProRule" id="PRU00473"/>
    </source>
</evidence>
<dbReference type="PROSITE" id="PS51257">
    <property type="entry name" value="PROKAR_LIPOPROTEIN"/>
    <property type="match status" value="1"/>
</dbReference>
<evidence type="ECO:0000313" key="5">
    <source>
        <dbReference type="Proteomes" id="UP000484164"/>
    </source>
</evidence>
<dbReference type="GO" id="GO:0016020">
    <property type="term" value="C:membrane"/>
    <property type="evidence" value="ECO:0007669"/>
    <property type="project" value="UniProtKB-UniRule"/>
</dbReference>
<comment type="caution">
    <text evidence="4">The sequence shown here is derived from an EMBL/GenBank/DDBJ whole genome shotgun (WGS) entry which is preliminary data.</text>
</comment>